<gene>
    <name evidence="2" type="ORF">SAMN05444486_104133</name>
</gene>
<evidence type="ECO:0000313" key="2">
    <source>
        <dbReference type="EMBL" id="SDY82968.1"/>
    </source>
</evidence>
<sequence length="89" mass="9496">MRHLLLAAAFTGTGTVIGALAANTSTNTANAQFAPPSVQSGDALWHLPKFGEQGWFLHANNGRVRACNMDKVSVVGERTAPRCSKWADE</sequence>
<proteinExistence type="predicted"/>
<evidence type="ECO:0000313" key="3">
    <source>
        <dbReference type="Proteomes" id="UP000199026"/>
    </source>
</evidence>
<reference evidence="2 3" key="1">
    <citation type="submission" date="2016-10" db="EMBL/GenBank/DDBJ databases">
        <authorList>
            <person name="de Groot N.N."/>
        </authorList>
    </citation>
    <scope>NUCLEOTIDE SEQUENCE [LARGE SCALE GENOMIC DNA]</scope>
    <source>
        <strain evidence="2 3">DSM 24677</strain>
    </source>
</reference>
<dbReference type="Proteomes" id="UP000199026">
    <property type="component" value="Unassembled WGS sequence"/>
</dbReference>
<feature type="signal peptide" evidence="1">
    <location>
        <begin position="1"/>
        <end position="21"/>
    </location>
</feature>
<organism evidence="2 3">
    <name type="scientific">Lentibacter algarum</name>
    <dbReference type="NCBI Taxonomy" id="576131"/>
    <lineage>
        <taxon>Bacteria</taxon>
        <taxon>Pseudomonadati</taxon>
        <taxon>Pseudomonadota</taxon>
        <taxon>Alphaproteobacteria</taxon>
        <taxon>Rhodobacterales</taxon>
        <taxon>Roseobacteraceae</taxon>
        <taxon>Lentibacter</taxon>
    </lineage>
</organism>
<name>A0A1H3N2D8_9RHOB</name>
<dbReference type="AlphaFoldDB" id="A0A1H3N2D8"/>
<feature type="chain" id="PRO_5011507599" evidence="1">
    <location>
        <begin position="22"/>
        <end position="89"/>
    </location>
</feature>
<dbReference type="RefSeq" id="WP_089894090.1">
    <property type="nucleotide sequence ID" value="NZ_FNPR01000004.1"/>
</dbReference>
<dbReference type="GeneID" id="78125771"/>
<protein>
    <submittedName>
        <fullName evidence="2">Uncharacterized protein</fullName>
    </submittedName>
</protein>
<dbReference type="EMBL" id="FNPR01000004">
    <property type="protein sequence ID" value="SDY82968.1"/>
    <property type="molecule type" value="Genomic_DNA"/>
</dbReference>
<keyword evidence="3" id="KW-1185">Reference proteome</keyword>
<dbReference type="OrthoDB" id="7883163at2"/>
<keyword evidence="1" id="KW-0732">Signal</keyword>
<evidence type="ECO:0000256" key="1">
    <source>
        <dbReference type="SAM" id="SignalP"/>
    </source>
</evidence>
<accession>A0A1H3N2D8</accession>